<feature type="compositionally biased region" description="Polar residues" evidence="1">
    <location>
        <begin position="1"/>
        <end position="18"/>
    </location>
</feature>
<dbReference type="AlphaFoldDB" id="A0A8H3UDS7"/>
<evidence type="ECO:0000313" key="5">
    <source>
        <dbReference type="Proteomes" id="UP000447873"/>
    </source>
</evidence>
<gene>
    <name evidence="2" type="ORF">BLS_006000</name>
    <name evidence="3" type="ORF">EG328_007454</name>
</gene>
<sequence>MATKPQTSTKPTMENNNVAGGRLSLFSKDPPVGFYKDGYCRSDPSDSGNHTIAATVSKAFLDFTNSRGNNLESAGVKPGMKWCLCAARWKEAMEAARAGTLKREDVPEVHLHATHERALEVVGYKELREFAHAGEVPGRRGRQDRTVDPDSMSKTAKQSQEIGAMEQTGGILGKYLDPKKER</sequence>
<feature type="compositionally biased region" description="Polar residues" evidence="1">
    <location>
        <begin position="152"/>
        <end position="161"/>
    </location>
</feature>
<feature type="compositionally biased region" description="Basic and acidic residues" evidence="1">
    <location>
        <begin position="133"/>
        <end position="148"/>
    </location>
</feature>
<dbReference type="PANTHER" id="PTHR37466">
    <property type="entry name" value="SLR1628 PROTEIN"/>
    <property type="match status" value="1"/>
</dbReference>
<dbReference type="EMBL" id="WNWS01000040">
    <property type="protein sequence ID" value="KAE9985462.1"/>
    <property type="molecule type" value="Genomic_DNA"/>
</dbReference>
<organism evidence="2 4">
    <name type="scientific">Venturia inaequalis</name>
    <name type="common">Apple scab fungus</name>
    <dbReference type="NCBI Taxonomy" id="5025"/>
    <lineage>
        <taxon>Eukaryota</taxon>
        <taxon>Fungi</taxon>
        <taxon>Dikarya</taxon>
        <taxon>Ascomycota</taxon>
        <taxon>Pezizomycotina</taxon>
        <taxon>Dothideomycetes</taxon>
        <taxon>Pleosporomycetidae</taxon>
        <taxon>Venturiales</taxon>
        <taxon>Venturiaceae</taxon>
        <taxon>Venturia</taxon>
    </lineage>
</organism>
<evidence type="ECO:0000313" key="3">
    <source>
        <dbReference type="EMBL" id="KAE9985462.1"/>
    </source>
</evidence>
<feature type="region of interest" description="Disordered" evidence="1">
    <location>
        <begin position="133"/>
        <end position="182"/>
    </location>
</feature>
<dbReference type="InterPro" id="IPR018714">
    <property type="entry name" value="DUF2237"/>
</dbReference>
<reference evidence="2 4" key="1">
    <citation type="submission" date="2019-11" db="EMBL/GenBank/DDBJ databases">
        <title>Venturia inaequalis Genome Resource.</title>
        <authorList>
            <person name="Lichtner F.J."/>
        </authorList>
    </citation>
    <scope>NUCLEOTIDE SEQUENCE [LARGE SCALE GENOMIC DNA]</scope>
    <source>
        <strain evidence="3 5">120213</strain>
        <strain evidence="2">Bline_iso_100314</strain>
    </source>
</reference>
<name>A0A8H3UDS7_VENIN</name>
<dbReference type="PANTHER" id="PTHR37466:SF1">
    <property type="entry name" value="SLR1628 PROTEIN"/>
    <property type="match status" value="1"/>
</dbReference>
<evidence type="ECO:0008006" key="6">
    <source>
        <dbReference type="Google" id="ProtNLM"/>
    </source>
</evidence>
<evidence type="ECO:0000313" key="4">
    <source>
        <dbReference type="Proteomes" id="UP000433883"/>
    </source>
</evidence>
<feature type="region of interest" description="Disordered" evidence="1">
    <location>
        <begin position="1"/>
        <end position="24"/>
    </location>
</feature>
<dbReference type="Gene3D" id="3.30.56.110">
    <property type="entry name" value="Protein of unknown function DUF2237"/>
    <property type="match status" value="1"/>
</dbReference>
<evidence type="ECO:0000313" key="2">
    <source>
        <dbReference type="EMBL" id="KAE9968150.1"/>
    </source>
</evidence>
<dbReference type="Proteomes" id="UP000447873">
    <property type="component" value="Unassembled WGS sequence"/>
</dbReference>
<proteinExistence type="predicted"/>
<evidence type="ECO:0000256" key="1">
    <source>
        <dbReference type="SAM" id="MobiDB-lite"/>
    </source>
</evidence>
<dbReference type="Proteomes" id="UP000433883">
    <property type="component" value="Unassembled WGS sequence"/>
</dbReference>
<dbReference type="Pfam" id="PF09996">
    <property type="entry name" value="DUF2237"/>
    <property type="match status" value="1"/>
</dbReference>
<protein>
    <recommendedName>
        <fullName evidence="6">DUF2237 domain-containing protein</fullName>
    </recommendedName>
</protein>
<comment type="caution">
    <text evidence="2">The sequence shown here is derived from an EMBL/GenBank/DDBJ whole genome shotgun (WGS) entry which is preliminary data.</text>
</comment>
<dbReference type="OrthoDB" id="1517790at2759"/>
<accession>A0A8H3UDS7</accession>
<dbReference type="EMBL" id="WNWQ01000427">
    <property type="protein sequence ID" value="KAE9968150.1"/>
    <property type="molecule type" value="Genomic_DNA"/>
</dbReference>